<name>A0A9D4DC16_DREPO</name>
<keyword evidence="2" id="KW-1185">Reference proteome</keyword>
<dbReference type="EMBL" id="JAIWYP010000011">
    <property type="protein sequence ID" value="KAH3741546.1"/>
    <property type="molecule type" value="Genomic_DNA"/>
</dbReference>
<evidence type="ECO:0000313" key="1">
    <source>
        <dbReference type="EMBL" id="KAH3741546.1"/>
    </source>
</evidence>
<proteinExistence type="predicted"/>
<gene>
    <name evidence="1" type="ORF">DPMN_048271</name>
</gene>
<evidence type="ECO:0000313" key="2">
    <source>
        <dbReference type="Proteomes" id="UP000828390"/>
    </source>
</evidence>
<organism evidence="1 2">
    <name type="scientific">Dreissena polymorpha</name>
    <name type="common">Zebra mussel</name>
    <name type="synonym">Mytilus polymorpha</name>
    <dbReference type="NCBI Taxonomy" id="45954"/>
    <lineage>
        <taxon>Eukaryota</taxon>
        <taxon>Metazoa</taxon>
        <taxon>Spiralia</taxon>
        <taxon>Lophotrochozoa</taxon>
        <taxon>Mollusca</taxon>
        <taxon>Bivalvia</taxon>
        <taxon>Autobranchia</taxon>
        <taxon>Heteroconchia</taxon>
        <taxon>Euheterodonta</taxon>
        <taxon>Imparidentia</taxon>
        <taxon>Neoheterodontei</taxon>
        <taxon>Myida</taxon>
        <taxon>Dreissenoidea</taxon>
        <taxon>Dreissenidae</taxon>
        <taxon>Dreissena</taxon>
    </lineage>
</organism>
<sequence>MVHANYKIVWADIGEYGSMSDAQIYNDSELKECLKMEQSDSQIQTQYLMMFRTCHILYWVRTLLDYEPT</sequence>
<comment type="caution">
    <text evidence="1">The sequence shown here is derived from an EMBL/GenBank/DDBJ whole genome shotgun (WGS) entry which is preliminary data.</text>
</comment>
<dbReference type="Proteomes" id="UP000828390">
    <property type="component" value="Unassembled WGS sequence"/>
</dbReference>
<reference evidence="1" key="2">
    <citation type="submission" date="2020-11" db="EMBL/GenBank/DDBJ databases">
        <authorList>
            <person name="McCartney M.A."/>
            <person name="Auch B."/>
            <person name="Kono T."/>
            <person name="Mallez S."/>
            <person name="Becker A."/>
            <person name="Gohl D.M."/>
            <person name="Silverstein K.A.T."/>
            <person name="Koren S."/>
            <person name="Bechman K.B."/>
            <person name="Herman A."/>
            <person name="Abrahante J.E."/>
            <person name="Garbe J."/>
        </authorList>
    </citation>
    <scope>NUCLEOTIDE SEQUENCE</scope>
    <source>
        <strain evidence="1">Duluth1</strain>
        <tissue evidence="1">Whole animal</tissue>
    </source>
</reference>
<reference evidence="1" key="1">
    <citation type="journal article" date="2019" name="bioRxiv">
        <title>The Genome of the Zebra Mussel, Dreissena polymorpha: A Resource for Invasive Species Research.</title>
        <authorList>
            <person name="McCartney M.A."/>
            <person name="Auch B."/>
            <person name="Kono T."/>
            <person name="Mallez S."/>
            <person name="Zhang Y."/>
            <person name="Obille A."/>
            <person name="Becker A."/>
            <person name="Abrahante J.E."/>
            <person name="Garbe J."/>
            <person name="Badalamenti J.P."/>
            <person name="Herman A."/>
            <person name="Mangelson H."/>
            <person name="Liachko I."/>
            <person name="Sullivan S."/>
            <person name="Sone E.D."/>
            <person name="Koren S."/>
            <person name="Silverstein K.A.T."/>
            <person name="Beckman K.B."/>
            <person name="Gohl D.M."/>
        </authorList>
    </citation>
    <scope>NUCLEOTIDE SEQUENCE</scope>
    <source>
        <strain evidence="1">Duluth1</strain>
        <tissue evidence="1">Whole animal</tissue>
    </source>
</reference>
<protein>
    <submittedName>
        <fullName evidence="1">Uncharacterized protein</fullName>
    </submittedName>
</protein>
<dbReference type="AlphaFoldDB" id="A0A9D4DC16"/>
<accession>A0A9D4DC16</accession>